<dbReference type="InterPro" id="IPR003439">
    <property type="entry name" value="ABC_transporter-like_ATP-bd"/>
</dbReference>
<evidence type="ECO:0000313" key="12">
    <source>
        <dbReference type="EMBL" id="MBC3887224.1"/>
    </source>
</evidence>
<feature type="domain" description="ABC transmembrane type-1" evidence="11">
    <location>
        <begin position="32"/>
        <end position="318"/>
    </location>
</feature>
<reference evidence="12" key="1">
    <citation type="submission" date="2019-10" db="EMBL/GenBank/DDBJ databases">
        <authorList>
            <person name="Ross D.E."/>
            <person name="Gulliver D."/>
        </authorList>
    </citation>
    <scope>NUCLEOTIDE SEQUENCE</scope>
    <source>
        <strain evidence="12">DER-2019</strain>
    </source>
</reference>
<keyword evidence="7 9" id="KW-1133">Transmembrane helix</keyword>
<dbReference type="EMBL" id="WJBD01000002">
    <property type="protein sequence ID" value="MBC3887224.1"/>
    <property type="molecule type" value="Genomic_DNA"/>
</dbReference>
<dbReference type="PROSITE" id="PS50929">
    <property type="entry name" value="ABC_TM1F"/>
    <property type="match status" value="1"/>
</dbReference>
<dbReference type="PANTHER" id="PTHR43394:SF1">
    <property type="entry name" value="ATP-BINDING CASSETTE SUB-FAMILY B MEMBER 10, MITOCHONDRIAL"/>
    <property type="match status" value="1"/>
</dbReference>
<evidence type="ECO:0000256" key="7">
    <source>
        <dbReference type="ARBA" id="ARBA00022989"/>
    </source>
</evidence>
<proteinExistence type="predicted"/>
<evidence type="ECO:0000256" key="3">
    <source>
        <dbReference type="ARBA" id="ARBA00022475"/>
    </source>
</evidence>
<name>A0A923KNL1_9FIRM</name>
<evidence type="ECO:0000256" key="4">
    <source>
        <dbReference type="ARBA" id="ARBA00022692"/>
    </source>
</evidence>
<evidence type="ECO:0000256" key="1">
    <source>
        <dbReference type="ARBA" id="ARBA00004651"/>
    </source>
</evidence>
<dbReference type="PROSITE" id="PS50893">
    <property type="entry name" value="ABC_TRANSPORTER_2"/>
    <property type="match status" value="1"/>
</dbReference>
<evidence type="ECO:0000256" key="5">
    <source>
        <dbReference type="ARBA" id="ARBA00022741"/>
    </source>
</evidence>
<evidence type="ECO:0000259" key="10">
    <source>
        <dbReference type="PROSITE" id="PS50893"/>
    </source>
</evidence>
<feature type="transmembrane region" description="Helical" evidence="9">
    <location>
        <begin position="69"/>
        <end position="93"/>
    </location>
</feature>
<organism evidence="12 13">
    <name type="scientific">Acetobacterium paludosum</name>
    <dbReference type="NCBI Taxonomy" id="52693"/>
    <lineage>
        <taxon>Bacteria</taxon>
        <taxon>Bacillati</taxon>
        <taxon>Bacillota</taxon>
        <taxon>Clostridia</taxon>
        <taxon>Eubacteriales</taxon>
        <taxon>Eubacteriaceae</taxon>
        <taxon>Acetobacterium</taxon>
    </lineage>
</organism>
<evidence type="ECO:0000256" key="2">
    <source>
        <dbReference type="ARBA" id="ARBA00022448"/>
    </source>
</evidence>
<dbReference type="InterPro" id="IPR027417">
    <property type="entry name" value="P-loop_NTPase"/>
</dbReference>
<accession>A0A923KNL1</accession>
<dbReference type="GO" id="GO:0016887">
    <property type="term" value="F:ATP hydrolysis activity"/>
    <property type="evidence" value="ECO:0007669"/>
    <property type="project" value="InterPro"/>
</dbReference>
<evidence type="ECO:0000256" key="9">
    <source>
        <dbReference type="SAM" id="Phobius"/>
    </source>
</evidence>
<dbReference type="SUPFAM" id="SSF52540">
    <property type="entry name" value="P-loop containing nucleoside triphosphate hydrolases"/>
    <property type="match status" value="1"/>
</dbReference>
<dbReference type="Proteomes" id="UP000616595">
    <property type="component" value="Unassembled WGS sequence"/>
</dbReference>
<keyword evidence="6 12" id="KW-0067">ATP-binding</keyword>
<dbReference type="CDD" id="cd18547">
    <property type="entry name" value="ABC_6TM_Tm288_like"/>
    <property type="match status" value="1"/>
</dbReference>
<dbReference type="Gene3D" id="3.40.50.300">
    <property type="entry name" value="P-loop containing nucleotide triphosphate hydrolases"/>
    <property type="match status" value="1"/>
</dbReference>
<dbReference type="GO" id="GO:0015421">
    <property type="term" value="F:ABC-type oligopeptide transporter activity"/>
    <property type="evidence" value="ECO:0007669"/>
    <property type="project" value="TreeGrafter"/>
</dbReference>
<dbReference type="Pfam" id="PF00005">
    <property type="entry name" value="ABC_tran"/>
    <property type="match status" value="1"/>
</dbReference>
<keyword evidence="3" id="KW-1003">Cell membrane</keyword>
<dbReference type="Gene3D" id="1.20.1560.10">
    <property type="entry name" value="ABC transporter type 1, transmembrane domain"/>
    <property type="match status" value="1"/>
</dbReference>
<evidence type="ECO:0000256" key="6">
    <source>
        <dbReference type="ARBA" id="ARBA00022840"/>
    </source>
</evidence>
<gene>
    <name evidence="12" type="ORF">GH810_02730</name>
</gene>
<dbReference type="GO" id="GO:0005524">
    <property type="term" value="F:ATP binding"/>
    <property type="evidence" value="ECO:0007669"/>
    <property type="project" value="UniProtKB-KW"/>
</dbReference>
<feature type="domain" description="ABC transporter" evidence="10">
    <location>
        <begin position="353"/>
        <end position="587"/>
    </location>
</feature>
<feature type="transmembrane region" description="Helical" evidence="9">
    <location>
        <begin position="27"/>
        <end position="49"/>
    </location>
</feature>
<dbReference type="FunFam" id="3.40.50.300:FF:000287">
    <property type="entry name" value="Multidrug ABC transporter ATP-binding protein"/>
    <property type="match status" value="1"/>
</dbReference>
<keyword evidence="2" id="KW-0813">Transport</keyword>
<keyword evidence="8 9" id="KW-0472">Membrane</keyword>
<dbReference type="InterPro" id="IPR036640">
    <property type="entry name" value="ABC1_TM_sf"/>
</dbReference>
<comment type="subcellular location">
    <subcellularLocation>
        <location evidence="1">Cell membrane</location>
        <topology evidence="1">Multi-pass membrane protein</topology>
    </subcellularLocation>
</comment>
<dbReference type="OrthoDB" id="9771903at2"/>
<evidence type="ECO:0000256" key="8">
    <source>
        <dbReference type="ARBA" id="ARBA00023136"/>
    </source>
</evidence>
<dbReference type="InterPro" id="IPR003593">
    <property type="entry name" value="AAA+_ATPase"/>
</dbReference>
<dbReference type="SUPFAM" id="SSF90123">
    <property type="entry name" value="ABC transporter transmembrane region"/>
    <property type="match status" value="1"/>
</dbReference>
<dbReference type="InterPro" id="IPR039421">
    <property type="entry name" value="Type_1_exporter"/>
</dbReference>
<dbReference type="PANTHER" id="PTHR43394">
    <property type="entry name" value="ATP-DEPENDENT PERMEASE MDL1, MITOCHONDRIAL"/>
    <property type="match status" value="1"/>
</dbReference>
<evidence type="ECO:0000259" key="11">
    <source>
        <dbReference type="PROSITE" id="PS50929"/>
    </source>
</evidence>
<protein>
    <submittedName>
        <fullName evidence="12">ATP-binding cassette domain-containing protein</fullName>
    </submittedName>
</protein>
<feature type="transmembrane region" description="Helical" evidence="9">
    <location>
        <begin position="269"/>
        <end position="296"/>
    </location>
</feature>
<evidence type="ECO:0000313" key="13">
    <source>
        <dbReference type="Proteomes" id="UP000616595"/>
    </source>
</evidence>
<dbReference type="GO" id="GO:0005886">
    <property type="term" value="C:plasma membrane"/>
    <property type="evidence" value="ECO:0007669"/>
    <property type="project" value="UniProtKB-SubCell"/>
</dbReference>
<keyword evidence="4 9" id="KW-0812">Transmembrane</keyword>
<keyword evidence="5" id="KW-0547">Nucleotide-binding</keyword>
<dbReference type="AlphaFoldDB" id="A0A923KNL1"/>
<comment type="caution">
    <text evidence="12">The sequence shown here is derived from an EMBL/GenBank/DDBJ whole genome shotgun (WGS) entry which is preliminary data.</text>
</comment>
<dbReference type="Pfam" id="PF00664">
    <property type="entry name" value="ABC_membrane"/>
    <property type="match status" value="1"/>
</dbReference>
<dbReference type="SMART" id="SM00382">
    <property type="entry name" value="AAA"/>
    <property type="match status" value="1"/>
</dbReference>
<dbReference type="FunFam" id="1.20.1560.10:FF:000011">
    <property type="entry name" value="Multidrug ABC transporter ATP-binding protein"/>
    <property type="match status" value="1"/>
</dbReference>
<sequence>MKQKSKRKYSFMTIVRRLKDYLNDKKLTAVCVAIALIFSTVFTIFAPIVTKYVTDSIANSVAQSTAIDFVYIGRQLIVLAVLYIFSAGLIYYATRRTTYLSQLVIKRLREEIQEKLNKLSLNVIDQNERGDLLSRVTNDATTLSGALEGNVTQILVQGTTIIGIIVMMLVVNIQLSLIFFIALPLSYFVMKLITKKTQVLFRRQQKELGSLNGLIEEVYDGHLIVKSFNYEEKAAEKFDDINQRFFKSYLSSRFFSGLTSPLMKLINNIAYIAICVIGGILVITGGLTIGGIQAFLMYANNIASPIALISNNLNFLQSGAAAAERIFQLLDEEEETEDTGIVKLDVKNAKGSIAFEHVEFGYIPEKTLFHDVSLKAEPGEILAVVGPSGAGKTTLVNLLMRFYEINHGSITIEGLDIKDLTRRNLRSAFGMVLQDTWLFDGTIEENIAYGKSGATRDEVILAAKKAQCDEFIRKLPLGYETRIGGDFTTLSEGECQLLAIARTIIADPKVLILDEATSSVDTRTEILITRAMEEMMKGRTTFIIAHRLFTIKNADKIIFMQDGDIREVGSHRELMNKNGLYANLYLSASDN</sequence>
<keyword evidence="13" id="KW-1185">Reference proteome</keyword>
<dbReference type="InterPro" id="IPR011527">
    <property type="entry name" value="ABC1_TM_dom"/>
</dbReference>
<reference evidence="12" key="2">
    <citation type="submission" date="2020-10" db="EMBL/GenBank/DDBJ databases">
        <title>Comparative genomics of the Acetobacterium genus.</title>
        <authorList>
            <person name="Marshall C."/>
            <person name="May H."/>
            <person name="Norman S."/>
        </authorList>
    </citation>
    <scope>NUCLEOTIDE SEQUENCE</scope>
    <source>
        <strain evidence="12">DER-2019</strain>
    </source>
</reference>